<evidence type="ECO:0000313" key="3">
    <source>
        <dbReference type="EMBL" id="SAI84818.1"/>
    </source>
</evidence>
<gene>
    <name evidence="2" type="ORF">HFC64_01105</name>
    <name evidence="3" type="ORF">SSOP1_1264</name>
</gene>
<proteinExistence type="predicted"/>
<keyword evidence="1" id="KW-1133">Transmembrane helix</keyword>
<keyword evidence="1" id="KW-0472">Membrane</keyword>
<evidence type="ECO:0000256" key="1">
    <source>
        <dbReference type="SAM" id="Phobius"/>
    </source>
</evidence>
<dbReference type="GeneID" id="43474270"/>
<protein>
    <submittedName>
        <fullName evidence="3">Uncharacterized protein</fullName>
    </submittedName>
</protein>
<dbReference type="PATRIC" id="fig|2287.9.peg.1283"/>
<reference evidence="3" key="1">
    <citation type="submission" date="2016-04" db="EMBL/GenBank/DDBJ databases">
        <authorList>
            <person name="Evans L.H."/>
            <person name="Alamgir A."/>
            <person name="Owens N."/>
            <person name="Weber N.D."/>
            <person name="Virtaneva K."/>
            <person name="Barbian K."/>
            <person name="Babar A."/>
            <person name="Rosenke K."/>
        </authorList>
    </citation>
    <scope>NUCLEOTIDE SEQUENCE</scope>
    <source>
        <strain evidence="3">P1</strain>
    </source>
</reference>
<dbReference type="Proteomes" id="UP000594632">
    <property type="component" value="Chromosome"/>
</dbReference>
<reference evidence="2 5" key="3">
    <citation type="journal article" date="2020" name="Nat. Commun.">
        <title>The structures of two archaeal type IV pili illuminate evolutionary relationships.</title>
        <authorList>
            <person name="Wang F."/>
            <person name="Baquero D.P."/>
            <person name="Su Z."/>
            <person name="Beltran L.C."/>
            <person name="Prangishvili D."/>
            <person name="Krupovic M."/>
            <person name="Egelman E.H."/>
        </authorList>
    </citation>
    <scope>NUCLEOTIDE SEQUENCE [LARGE SCALE GENOMIC DNA]</scope>
    <source>
        <strain evidence="2 5">POZ149</strain>
    </source>
</reference>
<sequence>MLAFLLFGLDIYISIRIAKLYFSPSLLMNYTISPLILGLGLSTLIISMFNDDRQSGLVEYLIAEGFKPSTLFITYLYYNIPYLSLTHRIRNISYIRRLLSNVYYSI</sequence>
<reference evidence="4" key="2">
    <citation type="submission" date="2016-04" db="EMBL/GenBank/DDBJ databases">
        <authorList>
            <person name="Shah S.A."/>
            <person name="Garrett R.A."/>
        </authorList>
    </citation>
    <scope>NUCLEOTIDE SEQUENCE [LARGE SCALE GENOMIC DNA]</scope>
    <source>
        <strain evidence="4">ATCC 35091 / DSM 1616 / JCM 8930 / NBRC 15331 / P1</strain>
    </source>
</reference>
<evidence type="ECO:0000313" key="5">
    <source>
        <dbReference type="Proteomes" id="UP000594632"/>
    </source>
</evidence>
<organism evidence="3 4">
    <name type="scientific">Saccharolobus solfataricus</name>
    <name type="common">Sulfolobus solfataricus</name>
    <dbReference type="NCBI Taxonomy" id="2287"/>
    <lineage>
        <taxon>Archaea</taxon>
        <taxon>Thermoproteota</taxon>
        <taxon>Thermoprotei</taxon>
        <taxon>Sulfolobales</taxon>
        <taxon>Sulfolobaceae</taxon>
        <taxon>Saccharolobus</taxon>
    </lineage>
</organism>
<dbReference type="EMBL" id="CP050869">
    <property type="protein sequence ID" value="QPG48762.1"/>
    <property type="molecule type" value="Genomic_DNA"/>
</dbReference>
<name>A0A157T1P7_SACSO</name>
<dbReference type="Proteomes" id="UP000076770">
    <property type="component" value="Chromosome i"/>
</dbReference>
<dbReference type="AlphaFoldDB" id="A0A157T1P7"/>
<evidence type="ECO:0000313" key="2">
    <source>
        <dbReference type="EMBL" id="QPG48762.1"/>
    </source>
</evidence>
<dbReference type="OrthoDB" id="43784at2157"/>
<feature type="transmembrane region" description="Helical" evidence="1">
    <location>
        <begin position="28"/>
        <end position="49"/>
    </location>
</feature>
<accession>A0A157T1P7</accession>
<dbReference type="EMBL" id="LT549890">
    <property type="protein sequence ID" value="SAI84818.1"/>
    <property type="molecule type" value="Genomic_DNA"/>
</dbReference>
<keyword evidence="1" id="KW-0812">Transmembrane</keyword>
<dbReference type="RefSeq" id="WP_158011696.1">
    <property type="nucleotide sequence ID" value="NZ_LT549890.1"/>
</dbReference>
<evidence type="ECO:0000313" key="4">
    <source>
        <dbReference type="Proteomes" id="UP000076770"/>
    </source>
</evidence>